<evidence type="ECO:0000259" key="3">
    <source>
        <dbReference type="PROSITE" id="PS50222"/>
    </source>
</evidence>
<dbReference type="InterPro" id="IPR052394">
    <property type="entry name" value="LRR-containing"/>
</dbReference>
<proteinExistence type="predicted"/>
<dbReference type="SMART" id="SM00054">
    <property type="entry name" value="EFh"/>
    <property type="match status" value="2"/>
</dbReference>
<name>A0A024TAV6_9STRA</name>
<dbReference type="InterPro" id="IPR011992">
    <property type="entry name" value="EF-hand-dom_pair"/>
</dbReference>
<feature type="region of interest" description="Disordered" evidence="2">
    <location>
        <begin position="1178"/>
        <end position="1209"/>
    </location>
</feature>
<feature type="domain" description="EF-hand" evidence="3">
    <location>
        <begin position="593"/>
        <end position="628"/>
    </location>
</feature>
<dbReference type="STRING" id="157072.A0A024TAV6"/>
<dbReference type="CDD" id="cd00051">
    <property type="entry name" value="EFh"/>
    <property type="match status" value="1"/>
</dbReference>
<dbReference type="RefSeq" id="XP_008880215.1">
    <property type="nucleotide sequence ID" value="XM_008881993.1"/>
</dbReference>
<dbReference type="PROSITE" id="PS00018">
    <property type="entry name" value="EF_HAND_1"/>
    <property type="match status" value="2"/>
</dbReference>
<gene>
    <name evidence="4" type="ORF">H310_14185</name>
</gene>
<dbReference type="AlphaFoldDB" id="A0A024TAV6"/>
<feature type="domain" description="EF-hand" evidence="3">
    <location>
        <begin position="629"/>
        <end position="664"/>
    </location>
</feature>
<dbReference type="Pfam" id="PF13516">
    <property type="entry name" value="LRR_6"/>
    <property type="match status" value="4"/>
</dbReference>
<organism evidence="4">
    <name type="scientific">Aphanomyces invadans</name>
    <dbReference type="NCBI Taxonomy" id="157072"/>
    <lineage>
        <taxon>Eukaryota</taxon>
        <taxon>Sar</taxon>
        <taxon>Stramenopiles</taxon>
        <taxon>Oomycota</taxon>
        <taxon>Saprolegniomycetes</taxon>
        <taxon>Saprolegniales</taxon>
        <taxon>Verrucalvaceae</taxon>
        <taxon>Aphanomyces</taxon>
    </lineage>
</organism>
<keyword evidence="1" id="KW-0106">Calcium</keyword>
<dbReference type="Pfam" id="PF13499">
    <property type="entry name" value="EF-hand_7"/>
    <property type="match status" value="1"/>
</dbReference>
<dbReference type="InterPro" id="IPR001611">
    <property type="entry name" value="Leu-rich_rpt"/>
</dbReference>
<evidence type="ECO:0000313" key="4">
    <source>
        <dbReference type="EMBL" id="ETV91183.1"/>
    </source>
</evidence>
<sequence length="1209" mass="133645">MPVTSAVVEVHGDVYIKFAPHGIAARRSCKACASYSPTCAKCRQRRRRHKQQAAARRASIWDTASLNRSWDIPDEIKRQLPLVSTEKKADGAIDTFMHWSRLVLPPPPSTTAQYATRRAQDTAAPTATQSAENAPALSCAQRNQYFGATGLASTKAIYSKLASQRYLQQRDGTDGLVAKFKAMLASTHSAPSPDDATVEAFTARHKFVSLCLDHELPPCLRLIIRSKVSPDINVSHMSMGDELVQVFCECLVELPMVHSLNLRNNRLTDAGIAAVVRAVMNKPDLCTLDLSENKVDGDGAAALAAYMATATCGLSTLLLSHCDLDDGEARAFASAMCTNRTCHTLDLSRNLIGANEALNVVQPDLVTGGEALAEMLATNGHLTVLNLSWNFLRLNSAVELGRALAQNNTLKALNLSYNAFGNDGAQAIGCALQHNMCLESLDMSNNNIPSQAAFVMAESLHHNDTLTLLAMDGNPLGRIGGMTLLHAISTACNKALTISLLGCNFAMEDSGGFDPSNATGAYDLNMDVPYERAIALELLRLANTQKGCKFVSFHHVVDKTTTRAIHVEKREVHQARAKLVARKTTHAVLRGRMASDKLAALFQELDADGSGTIDAAELHQGMQAQGLALTLHDAAQMVARYDLDGTGTIEFPEFLDLMSQFYFDNKPTTEWVDASTGLPLAIPTTGRLHVEFLDLHIPSEADETVSKQGVELLIQNIANDPNQIDLIELAKKNMHLRQAEAQLLLNTMVKRMDIVDALVVVLPQVVDANHAIPLIEVNTAPAQRLRLQAHLRDMYGPIVGMATGHYTLDLGDEHDRASFKKIMELNNKLMHYRRTKNLKDTSQHENGTGFRNELYNNKPFVITPSFYDALPHYGTVDFDFVQFYRPVPDILPMSDHRFKQVVSKLYLDRMEMAVPLSFRRAPTPAVRALNPRVYDDLIDLQRFLVRVPDLYNRDMATPVEFTRPSEHGGGAEPVKYSGRRLLLELQALFCARWMTTRQALYVLAKWPVAFGTTKVDAALMLFDRIVDLVHFSQLFTAMTDSEVAQVVFRVGWLNLWSPLVPELYYELDLAIYEQREVTKMLVQLAMDEPGENWQGATFGWDRESPMPGWVLNMSWLAPGNFPQKGYLRVEYYSGADKGCSPVWASRRATAQNVLADVPTQHFDAFLAHREALRRLARPSANAAQHPLDPVTGAVDDDPPERSPTSASSP</sequence>
<dbReference type="Gene3D" id="3.80.10.10">
    <property type="entry name" value="Ribonuclease Inhibitor"/>
    <property type="match status" value="1"/>
</dbReference>
<dbReference type="eggNOG" id="KOG4308">
    <property type="taxonomic scope" value="Eukaryota"/>
</dbReference>
<dbReference type="OrthoDB" id="186812at2759"/>
<dbReference type="InterPro" id="IPR002048">
    <property type="entry name" value="EF_hand_dom"/>
</dbReference>
<dbReference type="PROSITE" id="PS50222">
    <property type="entry name" value="EF_HAND_2"/>
    <property type="match status" value="2"/>
</dbReference>
<dbReference type="PANTHER" id="PTHR24114:SF2">
    <property type="entry name" value="F-BOX DOMAIN-CONTAINING PROTEIN-RELATED"/>
    <property type="match status" value="1"/>
</dbReference>
<dbReference type="EMBL" id="KI914013">
    <property type="protein sequence ID" value="ETV91183.1"/>
    <property type="molecule type" value="Genomic_DNA"/>
</dbReference>
<dbReference type="InterPro" id="IPR032675">
    <property type="entry name" value="LRR_dom_sf"/>
</dbReference>
<evidence type="ECO:0000256" key="1">
    <source>
        <dbReference type="ARBA" id="ARBA00022837"/>
    </source>
</evidence>
<reference evidence="4" key="1">
    <citation type="submission" date="2013-12" db="EMBL/GenBank/DDBJ databases">
        <title>The Genome Sequence of Aphanomyces invadans NJM9701.</title>
        <authorList>
            <consortium name="The Broad Institute Genomics Platform"/>
            <person name="Russ C."/>
            <person name="Tyler B."/>
            <person name="van West P."/>
            <person name="Dieguez-Uribeondo J."/>
            <person name="Young S.K."/>
            <person name="Zeng Q."/>
            <person name="Gargeya S."/>
            <person name="Fitzgerald M."/>
            <person name="Abouelleil A."/>
            <person name="Alvarado L."/>
            <person name="Chapman S.B."/>
            <person name="Gainer-Dewar J."/>
            <person name="Goldberg J."/>
            <person name="Griggs A."/>
            <person name="Gujja S."/>
            <person name="Hansen M."/>
            <person name="Howarth C."/>
            <person name="Imamovic A."/>
            <person name="Ireland A."/>
            <person name="Larimer J."/>
            <person name="McCowan C."/>
            <person name="Murphy C."/>
            <person name="Pearson M."/>
            <person name="Poon T.W."/>
            <person name="Priest M."/>
            <person name="Roberts A."/>
            <person name="Saif S."/>
            <person name="Shea T."/>
            <person name="Sykes S."/>
            <person name="Wortman J."/>
            <person name="Nusbaum C."/>
            <person name="Birren B."/>
        </authorList>
    </citation>
    <scope>NUCLEOTIDE SEQUENCE [LARGE SCALE GENOMIC DNA]</scope>
    <source>
        <strain evidence="4">NJM9701</strain>
    </source>
</reference>
<dbReference type="GO" id="GO:0005509">
    <property type="term" value="F:calcium ion binding"/>
    <property type="evidence" value="ECO:0007669"/>
    <property type="project" value="InterPro"/>
</dbReference>
<protein>
    <recommendedName>
        <fullName evidence="3">EF-hand domain-containing protein</fullName>
    </recommendedName>
</protein>
<dbReference type="Gene3D" id="1.10.238.10">
    <property type="entry name" value="EF-hand"/>
    <property type="match status" value="1"/>
</dbReference>
<dbReference type="SMART" id="SM00368">
    <property type="entry name" value="LRR_RI"/>
    <property type="match status" value="7"/>
</dbReference>
<accession>A0A024TAV6</accession>
<dbReference type="SUPFAM" id="SSF52047">
    <property type="entry name" value="RNI-like"/>
    <property type="match status" value="1"/>
</dbReference>
<evidence type="ECO:0000256" key="2">
    <source>
        <dbReference type="SAM" id="MobiDB-lite"/>
    </source>
</evidence>
<dbReference type="PANTHER" id="PTHR24114">
    <property type="entry name" value="LEUCINE RICH REPEAT FAMILY PROTEIN"/>
    <property type="match status" value="1"/>
</dbReference>
<dbReference type="SUPFAM" id="SSF47473">
    <property type="entry name" value="EF-hand"/>
    <property type="match status" value="1"/>
</dbReference>
<dbReference type="InterPro" id="IPR018247">
    <property type="entry name" value="EF_Hand_1_Ca_BS"/>
</dbReference>
<dbReference type="GeneID" id="20091235"/>
<dbReference type="VEuPathDB" id="FungiDB:H310_14185"/>